<evidence type="ECO:0000259" key="7">
    <source>
        <dbReference type="Pfam" id="PF00149"/>
    </source>
</evidence>
<dbReference type="EMBL" id="CP021121">
    <property type="protein sequence ID" value="ARQ68960.1"/>
    <property type="molecule type" value="Genomic_DNA"/>
</dbReference>
<reference evidence="8 9" key="1">
    <citation type="submission" date="2017-05" db="EMBL/GenBank/DDBJ databases">
        <title>Complete genome sequence of Streptomyces sp. SCSIO 03032 revealed the diverse biosynthetic pathways for its bioactive secondary metabolites.</title>
        <authorList>
            <person name="Ma L."/>
            <person name="Zhu Y."/>
            <person name="Zhang W."/>
            <person name="Zhang G."/>
            <person name="Tian X."/>
            <person name="Zhang S."/>
            <person name="Zhang C."/>
        </authorList>
    </citation>
    <scope>NUCLEOTIDE SEQUENCE [LARGE SCALE GENOMIC DNA]</scope>
    <source>
        <strain evidence="8 9">SCSIO 03032</strain>
    </source>
</reference>
<comment type="cofactor">
    <cofactor evidence="1">
        <name>a divalent metal cation</name>
        <dbReference type="ChEBI" id="CHEBI:60240"/>
    </cofactor>
</comment>
<dbReference type="OrthoDB" id="9780884at2"/>
<protein>
    <recommendedName>
        <fullName evidence="7">Calcineurin-like phosphoesterase domain-containing protein</fullName>
    </recommendedName>
</protein>
<feature type="transmembrane region" description="Helical" evidence="6">
    <location>
        <begin position="74"/>
        <end position="97"/>
    </location>
</feature>
<dbReference type="SUPFAM" id="SSF56300">
    <property type="entry name" value="Metallo-dependent phosphatases"/>
    <property type="match status" value="1"/>
</dbReference>
<dbReference type="GO" id="GO:0016020">
    <property type="term" value="C:membrane"/>
    <property type="evidence" value="ECO:0007669"/>
    <property type="project" value="GOC"/>
</dbReference>
<evidence type="ECO:0000256" key="5">
    <source>
        <dbReference type="SAM" id="MobiDB-lite"/>
    </source>
</evidence>
<gene>
    <name evidence="8" type="ORF">CAG99_08865</name>
</gene>
<feature type="region of interest" description="Disordered" evidence="5">
    <location>
        <begin position="111"/>
        <end position="177"/>
    </location>
</feature>
<feature type="compositionally biased region" description="Low complexity" evidence="5">
    <location>
        <begin position="135"/>
        <end position="147"/>
    </location>
</feature>
<dbReference type="GO" id="GO:0046872">
    <property type="term" value="F:metal ion binding"/>
    <property type="evidence" value="ECO:0007669"/>
    <property type="project" value="UniProtKB-KW"/>
</dbReference>
<dbReference type="CDD" id="cd07385">
    <property type="entry name" value="MPP_YkuE_C"/>
    <property type="match status" value="1"/>
</dbReference>
<dbReference type="InterPro" id="IPR004843">
    <property type="entry name" value="Calcineurin-like_PHP"/>
</dbReference>
<keyword evidence="9" id="KW-1185">Reference proteome</keyword>
<dbReference type="AlphaFoldDB" id="A0A1W7CXA3"/>
<comment type="similarity">
    <text evidence="4">Belongs to the metallophosphoesterase superfamily.</text>
</comment>
<feature type="transmembrane region" description="Helical" evidence="6">
    <location>
        <begin position="6"/>
        <end position="22"/>
    </location>
</feature>
<dbReference type="PANTHER" id="PTHR31302">
    <property type="entry name" value="TRANSMEMBRANE PROTEIN WITH METALLOPHOSPHOESTERASE DOMAIN-RELATED"/>
    <property type="match status" value="1"/>
</dbReference>
<dbReference type="PANTHER" id="PTHR31302:SF31">
    <property type="entry name" value="PHOSPHODIESTERASE YAEI"/>
    <property type="match status" value="1"/>
</dbReference>
<keyword evidence="6" id="KW-0472">Membrane</keyword>
<dbReference type="KEGG" id="smao:CAG99_08865"/>
<dbReference type="RefSeq" id="WP_086158459.1">
    <property type="nucleotide sequence ID" value="NZ_CP021121.1"/>
</dbReference>
<feature type="domain" description="Calcineurin-like phosphoesterase" evidence="7">
    <location>
        <begin position="231"/>
        <end position="393"/>
    </location>
</feature>
<dbReference type="Gene3D" id="3.60.21.10">
    <property type="match status" value="1"/>
</dbReference>
<dbReference type="Proteomes" id="UP000194218">
    <property type="component" value="Chromosome"/>
</dbReference>
<evidence type="ECO:0000256" key="2">
    <source>
        <dbReference type="ARBA" id="ARBA00022723"/>
    </source>
</evidence>
<evidence type="ECO:0000256" key="4">
    <source>
        <dbReference type="ARBA" id="ARBA00061089"/>
    </source>
</evidence>
<evidence type="ECO:0000256" key="1">
    <source>
        <dbReference type="ARBA" id="ARBA00001968"/>
    </source>
</evidence>
<dbReference type="Pfam" id="PF00149">
    <property type="entry name" value="Metallophos"/>
    <property type="match status" value="1"/>
</dbReference>
<evidence type="ECO:0000256" key="3">
    <source>
        <dbReference type="ARBA" id="ARBA00022801"/>
    </source>
</evidence>
<dbReference type="InterPro" id="IPR029052">
    <property type="entry name" value="Metallo-depent_PP-like"/>
</dbReference>
<organism evidence="8 9">
    <name type="scientific">Streptomyces marincola</name>
    <dbReference type="NCBI Taxonomy" id="2878388"/>
    <lineage>
        <taxon>Bacteria</taxon>
        <taxon>Bacillati</taxon>
        <taxon>Actinomycetota</taxon>
        <taxon>Actinomycetes</taxon>
        <taxon>Kitasatosporales</taxon>
        <taxon>Streptomycetaceae</taxon>
        <taxon>Streptomyces</taxon>
    </lineage>
</organism>
<dbReference type="FunFam" id="3.60.21.10:FF:000028">
    <property type="entry name" value="Putative metallophosphoesterase"/>
    <property type="match status" value="1"/>
</dbReference>
<dbReference type="InterPro" id="IPR051158">
    <property type="entry name" value="Metallophosphoesterase_sf"/>
</dbReference>
<keyword evidence="2" id="KW-0479">Metal-binding</keyword>
<dbReference type="GO" id="GO:0009245">
    <property type="term" value="P:lipid A biosynthetic process"/>
    <property type="evidence" value="ECO:0007669"/>
    <property type="project" value="TreeGrafter"/>
</dbReference>
<feature type="transmembrane region" description="Helical" evidence="6">
    <location>
        <begin position="34"/>
        <end position="54"/>
    </location>
</feature>
<keyword evidence="6" id="KW-1133">Transmembrane helix</keyword>
<evidence type="ECO:0000256" key="6">
    <source>
        <dbReference type="SAM" id="Phobius"/>
    </source>
</evidence>
<dbReference type="GO" id="GO:0008758">
    <property type="term" value="F:UDP-2,3-diacylglucosamine hydrolase activity"/>
    <property type="evidence" value="ECO:0007669"/>
    <property type="project" value="TreeGrafter"/>
</dbReference>
<name>A0A1W7CXA3_9ACTN</name>
<evidence type="ECO:0000313" key="8">
    <source>
        <dbReference type="EMBL" id="ARQ68960.1"/>
    </source>
</evidence>
<proteinExistence type="inferred from homology"/>
<sequence length="452" mass="47151">MAIAAVITMLLLVAVVHWYLYRRLVRDVSKPGGAYRRIGAGVLVLMPVLAVLAVSGGEFGVPFGAQQVIGWPGFYWYAALLYLTLTLLVSEIVRFAVLRRFRRAADRSAARVPAPAPAPAPEREPEPAGAGGVPAAGARAAGAAPDAGPGGGGTGRPAAAGEGEGEGAEGAGEPERALPDRRLVLSRGIAVGAGVVTAGLLGYGTYAARDLTTKHVTVPLAKLPRAGHGYRIAVVSDIHLGPIAGRSHCRRVVDAVNATQPDLIAVVGDLVDAEVDDLRTAAAPLRELRARDGAYYVTGNHEYRVGPHAWVEHVAELGLRPLVNARDELAHFDLAGVNDADGEGTEFGGPDYAAALGDRDTRRATVLMAHQPVQIHRAVDHGVDLQLSGHTHGGQMWPATYVAGLANPTLAGLERYGDTQLYVTRGAGAWGPPVRIGADPDITVVRLASGQA</sequence>
<keyword evidence="3" id="KW-0378">Hydrolase</keyword>
<keyword evidence="6" id="KW-0812">Transmembrane</keyword>
<accession>A0A1W7CXA3</accession>
<evidence type="ECO:0000313" key="9">
    <source>
        <dbReference type="Proteomes" id="UP000194218"/>
    </source>
</evidence>
<feature type="transmembrane region" description="Helical" evidence="6">
    <location>
        <begin position="184"/>
        <end position="206"/>
    </location>
</feature>